<dbReference type="AlphaFoldDB" id="A0A1F6NRC3"/>
<keyword evidence="3 5" id="KW-0687">Ribonucleoprotein</keyword>
<dbReference type="GO" id="GO:0015934">
    <property type="term" value="C:large ribosomal subunit"/>
    <property type="evidence" value="ECO:0007669"/>
    <property type="project" value="InterPro"/>
</dbReference>
<dbReference type="GO" id="GO:0019843">
    <property type="term" value="F:rRNA binding"/>
    <property type="evidence" value="ECO:0007669"/>
    <property type="project" value="UniProtKB-UniRule"/>
</dbReference>
<comment type="subunit">
    <text evidence="5">Part of the 50S ribosomal subunit. Forms a bridge to the 30S subunit in the 70S ribosome.</text>
</comment>
<dbReference type="NCBIfam" id="TIGR01171">
    <property type="entry name" value="rplB_bact"/>
    <property type="match status" value="1"/>
</dbReference>
<dbReference type="SMART" id="SM01382">
    <property type="entry name" value="Ribosomal_L2_C"/>
    <property type="match status" value="1"/>
</dbReference>
<dbReference type="Gene3D" id="2.40.50.140">
    <property type="entry name" value="Nucleic acid-binding proteins"/>
    <property type="match status" value="1"/>
</dbReference>
<accession>A0A1F6NRC3</accession>
<dbReference type="EMBL" id="MFQW01000016">
    <property type="protein sequence ID" value="OGH86502.1"/>
    <property type="molecule type" value="Genomic_DNA"/>
</dbReference>
<evidence type="ECO:0000256" key="5">
    <source>
        <dbReference type="HAMAP-Rule" id="MF_01320"/>
    </source>
</evidence>
<dbReference type="GO" id="GO:0003735">
    <property type="term" value="F:structural constituent of ribosome"/>
    <property type="evidence" value="ECO:0007669"/>
    <property type="project" value="InterPro"/>
</dbReference>
<dbReference type="PIRSF" id="PIRSF002158">
    <property type="entry name" value="Ribosomal_L2"/>
    <property type="match status" value="1"/>
</dbReference>
<dbReference type="FunFam" id="4.10.950.10:FF:000001">
    <property type="entry name" value="50S ribosomal protein L2"/>
    <property type="match status" value="1"/>
</dbReference>
<evidence type="ECO:0000256" key="2">
    <source>
        <dbReference type="ARBA" id="ARBA00022980"/>
    </source>
</evidence>
<dbReference type="InterPro" id="IPR005880">
    <property type="entry name" value="Ribosomal_uL2_bac/org-type"/>
</dbReference>
<evidence type="ECO:0000256" key="4">
    <source>
        <dbReference type="ARBA" id="ARBA00035242"/>
    </source>
</evidence>
<dbReference type="InterPro" id="IPR002171">
    <property type="entry name" value="Ribosomal_uL2"/>
</dbReference>
<dbReference type="Gene3D" id="4.10.950.10">
    <property type="entry name" value="Ribosomal protein L2, domain 3"/>
    <property type="match status" value="1"/>
</dbReference>
<dbReference type="GO" id="GO:0016740">
    <property type="term" value="F:transferase activity"/>
    <property type="evidence" value="ECO:0007669"/>
    <property type="project" value="InterPro"/>
</dbReference>
<keyword evidence="5" id="KW-0699">rRNA-binding</keyword>
<gene>
    <name evidence="5" type="primary">rplB</name>
    <name evidence="9" type="ORF">A2493_03510</name>
</gene>
<dbReference type="InterPro" id="IPR008991">
    <property type="entry name" value="Translation_prot_SH3-like_sf"/>
</dbReference>
<evidence type="ECO:0000256" key="6">
    <source>
        <dbReference type="SAM" id="MobiDB-lite"/>
    </source>
</evidence>
<dbReference type="FunFam" id="2.30.30.30:FF:000001">
    <property type="entry name" value="50S ribosomal protein L2"/>
    <property type="match status" value="1"/>
</dbReference>
<dbReference type="SUPFAM" id="SSF50104">
    <property type="entry name" value="Translation proteins SH3-like domain"/>
    <property type="match status" value="1"/>
</dbReference>
<dbReference type="InterPro" id="IPR022669">
    <property type="entry name" value="Ribosomal_uL2_C"/>
</dbReference>
<comment type="caution">
    <text evidence="9">The sequence shown here is derived from an EMBL/GenBank/DDBJ whole genome shotgun (WGS) entry which is preliminary data.</text>
</comment>
<evidence type="ECO:0000256" key="1">
    <source>
        <dbReference type="ARBA" id="ARBA00005636"/>
    </source>
</evidence>
<name>A0A1F6NRC3_9BACT</name>
<dbReference type="InterPro" id="IPR014722">
    <property type="entry name" value="Rib_uL2_dom2"/>
</dbReference>
<evidence type="ECO:0000313" key="9">
    <source>
        <dbReference type="EMBL" id="OGH86502.1"/>
    </source>
</evidence>
<feature type="region of interest" description="Disordered" evidence="6">
    <location>
        <begin position="219"/>
        <end position="281"/>
    </location>
</feature>
<dbReference type="HAMAP" id="MF_01320_B">
    <property type="entry name" value="Ribosomal_uL2_B"/>
    <property type="match status" value="1"/>
</dbReference>
<dbReference type="InterPro" id="IPR014726">
    <property type="entry name" value="Ribosomal_uL2_dom3"/>
</dbReference>
<dbReference type="PANTHER" id="PTHR13691">
    <property type="entry name" value="RIBOSOMAL PROTEIN L2"/>
    <property type="match status" value="1"/>
</dbReference>
<dbReference type="SUPFAM" id="SSF50249">
    <property type="entry name" value="Nucleic acid-binding proteins"/>
    <property type="match status" value="1"/>
</dbReference>
<keyword evidence="2 5" id="KW-0689">Ribosomal protein</keyword>
<evidence type="ECO:0000256" key="3">
    <source>
        <dbReference type="ARBA" id="ARBA00023274"/>
    </source>
</evidence>
<comment type="similarity">
    <text evidence="1 5">Belongs to the universal ribosomal protein uL2 family.</text>
</comment>
<dbReference type="InterPro" id="IPR022666">
    <property type="entry name" value="Ribosomal_uL2_RNA-bd_dom"/>
</dbReference>
<feature type="domain" description="Large ribosomal subunit protein uL2 C-terminal" evidence="7">
    <location>
        <begin position="125"/>
        <end position="255"/>
    </location>
</feature>
<dbReference type="PANTHER" id="PTHR13691:SF5">
    <property type="entry name" value="LARGE RIBOSOMAL SUBUNIT PROTEIN UL2M"/>
    <property type="match status" value="1"/>
</dbReference>
<dbReference type="GO" id="GO:0002181">
    <property type="term" value="P:cytoplasmic translation"/>
    <property type="evidence" value="ECO:0007669"/>
    <property type="project" value="TreeGrafter"/>
</dbReference>
<feature type="compositionally biased region" description="Basic residues" evidence="6">
    <location>
        <begin position="272"/>
        <end position="281"/>
    </location>
</feature>
<feature type="compositionally biased region" description="Polar residues" evidence="6">
    <location>
        <begin position="12"/>
        <end position="22"/>
    </location>
</feature>
<evidence type="ECO:0000313" key="10">
    <source>
        <dbReference type="Proteomes" id="UP000178349"/>
    </source>
</evidence>
<evidence type="ECO:0000259" key="8">
    <source>
        <dbReference type="SMART" id="SM01383"/>
    </source>
</evidence>
<feature type="domain" description="Large ribosomal subunit protein uL2 RNA-binding" evidence="8">
    <location>
        <begin position="42"/>
        <end position="118"/>
    </location>
</feature>
<dbReference type="InterPro" id="IPR012340">
    <property type="entry name" value="NA-bd_OB-fold"/>
</dbReference>
<dbReference type="Gene3D" id="2.30.30.30">
    <property type="match status" value="1"/>
</dbReference>
<dbReference type="SMART" id="SM01383">
    <property type="entry name" value="Ribosomal_L2"/>
    <property type="match status" value="1"/>
</dbReference>
<reference evidence="9 10" key="1">
    <citation type="journal article" date="2016" name="Nat. Commun.">
        <title>Thousands of microbial genomes shed light on interconnected biogeochemical processes in an aquifer system.</title>
        <authorList>
            <person name="Anantharaman K."/>
            <person name="Brown C.T."/>
            <person name="Hug L.A."/>
            <person name="Sharon I."/>
            <person name="Castelle C.J."/>
            <person name="Probst A.J."/>
            <person name="Thomas B.C."/>
            <person name="Singh A."/>
            <person name="Wilkins M.J."/>
            <person name="Karaoz U."/>
            <person name="Brodie E.L."/>
            <person name="Williams K.H."/>
            <person name="Hubbard S.S."/>
            <person name="Banfield J.F."/>
        </authorList>
    </citation>
    <scope>NUCLEOTIDE SEQUENCE [LARGE SCALE GENOMIC DNA]</scope>
</reference>
<organism evidence="9 10">
    <name type="scientific">Candidatus Magasanikbacteria bacterium RIFOXYC12_FULL_33_11</name>
    <dbReference type="NCBI Taxonomy" id="1798701"/>
    <lineage>
        <taxon>Bacteria</taxon>
        <taxon>Candidatus Magasanikiibacteriota</taxon>
    </lineage>
</organism>
<comment type="function">
    <text evidence="5">One of the primary rRNA binding proteins. Required for association of the 30S and 50S subunits to form the 70S ribosome, for tRNA binding and peptide bond formation. It has been suggested to have peptidyltransferase activity; this is somewhat controversial. Makes several contacts with the 16S rRNA in the 70S ribosome.</text>
</comment>
<sequence>MAVRKHKPTTPGRRQSSVQDFSDITKKRPEKSLTSVMNKKAGRNNTGKITVRHRGGGTKRLYRHVDFARINFEIPVTVISIEYDPNRGGRIALVEDPDKNKSYILAESSMKVGDVVISSKKKQEPKPGNRMPIEHIPSGMNVYNVEMEPGKGGQAVRGAGNYAQIMVIEGKHAQLKMPSTEIRLVAKECMATIGQVSNSDYKLVRWGKAGRMRYRGIKPTVKGKNMNPVDHPHGGGEGHSPIGLRKGPRTKWGKPALGVKTRKPKSSDKFVVSRRKSKKKK</sequence>
<dbReference type="Pfam" id="PF00181">
    <property type="entry name" value="Ribosomal_L2_N"/>
    <property type="match status" value="1"/>
</dbReference>
<dbReference type="Proteomes" id="UP000178349">
    <property type="component" value="Unassembled WGS sequence"/>
</dbReference>
<protein>
    <recommendedName>
        <fullName evidence="4 5">Large ribosomal subunit protein uL2</fullName>
    </recommendedName>
</protein>
<evidence type="ECO:0000259" key="7">
    <source>
        <dbReference type="SMART" id="SM01382"/>
    </source>
</evidence>
<dbReference type="Pfam" id="PF03947">
    <property type="entry name" value="Ribosomal_L2_C"/>
    <property type="match status" value="1"/>
</dbReference>
<proteinExistence type="inferred from homology"/>
<feature type="region of interest" description="Disordered" evidence="6">
    <location>
        <begin position="1"/>
        <end position="32"/>
    </location>
</feature>
<keyword evidence="5" id="KW-0694">RNA-binding</keyword>